<organism evidence="1 2">
    <name type="scientific">Kwoniella dendrophila CBS 6074</name>
    <dbReference type="NCBI Taxonomy" id="1295534"/>
    <lineage>
        <taxon>Eukaryota</taxon>
        <taxon>Fungi</taxon>
        <taxon>Dikarya</taxon>
        <taxon>Basidiomycota</taxon>
        <taxon>Agaricomycotina</taxon>
        <taxon>Tremellomycetes</taxon>
        <taxon>Tremellales</taxon>
        <taxon>Cryptococcaceae</taxon>
        <taxon>Kwoniella</taxon>
    </lineage>
</organism>
<keyword evidence="2" id="KW-1185">Reference proteome</keyword>
<evidence type="ECO:0000313" key="1">
    <source>
        <dbReference type="EMBL" id="WWC90963.1"/>
    </source>
</evidence>
<dbReference type="EMBL" id="CP144105">
    <property type="protein sequence ID" value="WWC90963.1"/>
    <property type="molecule type" value="Genomic_DNA"/>
</dbReference>
<sequence>MPPNWIGDDFPIEPHSYTFPEDWFINWNIKHITMSLYDYEGPDDPELPEVLQSFYETWTKNKGLFKLHIDEMVLQFKKPIRGLYEALRQVHERSCNVPRIIKLSPWENDSGFRINDIIQQMSSMTEQIEIIRLRSVSYIHTTVYEFFESQIDWTAPNAKLRKLDLILNVDSEAYLNEKEFKSNHIGPSNKLQHFGITLDISSMIEQGKIDHLANYILEIEQIAKAMFSVGGMNCHYSLKVISNKNEQAGSGFLNGQLQKEIRGIRQGDRRVQGWRQLSVSERKETSQLQQYKSQFIYKDYGRATDNLSSDARRLQPIDL</sequence>
<evidence type="ECO:0000313" key="2">
    <source>
        <dbReference type="Proteomes" id="UP001355207"/>
    </source>
</evidence>
<dbReference type="GeneID" id="91096571"/>
<dbReference type="AlphaFoldDB" id="A0AAX4K1L5"/>
<accession>A0AAX4K1L5</accession>
<dbReference type="Proteomes" id="UP001355207">
    <property type="component" value="Chromosome 8"/>
</dbReference>
<reference evidence="1 2" key="1">
    <citation type="submission" date="2024-01" db="EMBL/GenBank/DDBJ databases">
        <title>Comparative genomics of Cryptococcus and Kwoniella reveals pathogenesis evolution and contrasting modes of karyotype evolution via chromosome fusion or intercentromeric recombination.</title>
        <authorList>
            <person name="Coelho M.A."/>
            <person name="David-Palma M."/>
            <person name="Shea T."/>
            <person name="Bowers K."/>
            <person name="McGinley-Smith S."/>
            <person name="Mohammad A.W."/>
            <person name="Gnirke A."/>
            <person name="Yurkov A.M."/>
            <person name="Nowrousian M."/>
            <person name="Sun S."/>
            <person name="Cuomo C.A."/>
            <person name="Heitman J."/>
        </authorList>
    </citation>
    <scope>NUCLEOTIDE SEQUENCE [LARGE SCALE GENOMIC DNA]</scope>
    <source>
        <strain evidence="1 2">CBS 6074</strain>
    </source>
</reference>
<gene>
    <name evidence="1" type="ORF">L201_005901</name>
</gene>
<protein>
    <submittedName>
        <fullName evidence="1">Uncharacterized protein</fullName>
    </submittedName>
</protein>
<dbReference type="RefSeq" id="XP_066077726.1">
    <property type="nucleotide sequence ID" value="XM_066221629.1"/>
</dbReference>
<proteinExistence type="predicted"/>
<name>A0AAX4K1L5_9TREE</name>